<evidence type="ECO:0000313" key="4">
    <source>
        <dbReference type="EMBL" id="MDI1437624.1"/>
    </source>
</evidence>
<keyword evidence="2" id="KW-0233">DNA recombination</keyword>
<dbReference type="SUPFAM" id="SSF56349">
    <property type="entry name" value="DNA breaking-rejoining enzymes"/>
    <property type="match status" value="1"/>
</dbReference>
<comment type="caution">
    <text evidence="4">The sequence shown here is derived from an EMBL/GenBank/DDBJ whole genome shotgun (WGS) entry which is preliminary data.</text>
</comment>
<dbReference type="EMBL" id="JARZHI010000145">
    <property type="protein sequence ID" value="MDI1437624.1"/>
    <property type="molecule type" value="Genomic_DNA"/>
</dbReference>
<dbReference type="InterPro" id="IPR011010">
    <property type="entry name" value="DNA_brk_join_enz"/>
</dbReference>
<keyword evidence="1" id="KW-0238">DNA-binding</keyword>
<name>A0ABT6PAG2_9BACT</name>
<dbReference type="PROSITE" id="PS51898">
    <property type="entry name" value="TYR_RECOMBINASE"/>
    <property type="match status" value="1"/>
</dbReference>
<organism evidence="4 5">
    <name type="scientific">Polyangium sorediatum</name>
    <dbReference type="NCBI Taxonomy" id="889274"/>
    <lineage>
        <taxon>Bacteria</taxon>
        <taxon>Pseudomonadati</taxon>
        <taxon>Myxococcota</taxon>
        <taxon>Polyangia</taxon>
        <taxon>Polyangiales</taxon>
        <taxon>Polyangiaceae</taxon>
        <taxon>Polyangium</taxon>
    </lineage>
</organism>
<evidence type="ECO:0000259" key="3">
    <source>
        <dbReference type="PROSITE" id="PS51898"/>
    </source>
</evidence>
<protein>
    <submittedName>
        <fullName evidence="4">Tyrosine-type recombinase/integrase</fullName>
    </submittedName>
</protein>
<dbReference type="InterPro" id="IPR002104">
    <property type="entry name" value="Integrase_catalytic"/>
</dbReference>
<dbReference type="Proteomes" id="UP001160301">
    <property type="component" value="Unassembled WGS sequence"/>
</dbReference>
<dbReference type="InterPro" id="IPR013762">
    <property type="entry name" value="Integrase-like_cat_sf"/>
</dbReference>
<dbReference type="RefSeq" id="WP_136973357.1">
    <property type="nucleotide sequence ID" value="NZ_JARZHI010000145.1"/>
</dbReference>
<evidence type="ECO:0000256" key="2">
    <source>
        <dbReference type="ARBA" id="ARBA00023172"/>
    </source>
</evidence>
<feature type="domain" description="Tyr recombinase" evidence="3">
    <location>
        <begin position="87"/>
        <end position="279"/>
    </location>
</feature>
<dbReference type="Pfam" id="PF00589">
    <property type="entry name" value="Phage_integrase"/>
    <property type="match status" value="1"/>
</dbReference>
<dbReference type="Gene3D" id="1.10.443.10">
    <property type="entry name" value="Intergrase catalytic core"/>
    <property type="match status" value="1"/>
</dbReference>
<reference evidence="4 5" key="1">
    <citation type="submission" date="2023-04" db="EMBL/GenBank/DDBJ databases">
        <title>The genome sequence of Polyangium sorediatum DSM14670.</title>
        <authorList>
            <person name="Zhang X."/>
        </authorList>
    </citation>
    <scope>NUCLEOTIDE SEQUENCE [LARGE SCALE GENOMIC DNA]</scope>
    <source>
        <strain evidence="4 5">DSM 14670</strain>
    </source>
</reference>
<keyword evidence="5" id="KW-1185">Reference proteome</keyword>
<proteinExistence type="predicted"/>
<dbReference type="InterPro" id="IPR010998">
    <property type="entry name" value="Integrase_recombinase_N"/>
</dbReference>
<gene>
    <name evidence="4" type="ORF">QHF89_49405</name>
</gene>
<dbReference type="Gene3D" id="1.10.150.130">
    <property type="match status" value="1"/>
</dbReference>
<accession>A0ABT6PAG2</accession>
<evidence type="ECO:0000256" key="1">
    <source>
        <dbReference type="ARBA" id="ARBA00023125"/>
    </source>
</evidence>
<evidence type="ECO:0000313" key="5">
    <source>
        <dbReference type="Proteomes" id="UP001160301"/>
    </source>
</evidence>
<sequence length="298" mass="33570">MKRSAEDDVGRLRRYVYPVIWEVRIDKVTLDDAEAVMRGIPPERSAATRRHVAQLLHRLCAMAVFPLRVIAASPLRKGFLPKVGSGKAKGWIYPDEEARLIGSPEVPLAWRVFYGFLHREGLRLREAARLTWSDFDLERGAMVLDENKTDNPRAWALTPGVPEARRAWRELRVREGADVGEEAVVFVDEEEKPIGKRRAAERYREHLRAAGITRAVPFERSRVRMPIRLHDTRAAFITVALACGKSEAWVQDRTEHRSSVMINRYRRVARTVGELGVGGLVRMGGGHVDGTGPSAGLP</sequence>